<evidence type="ECO:0000256" key="1">
    <source>
        <dbReference type="SAM" id="MobiDB-lite"/>
    </source>
</evidence>
<dbReference type="STRING" id="75743.A0A401PGA5"/>
<dbReference type="OrthoDB" id="10609160at2759"/>
<protein>
    <submittedName>
        <fullName evidence="2">Uncharacterized protein</fullName>
    </submittedName>
</protein>
<reference evidence="2 3" key="1">
    <citation type="journal article" date="2018" name="Nat. Ecol. Evol.">
        <title>Shark genomes provide insights into elasmobranch evolution and the origin of vertebrates.</title>
        <authorList>
            <person name="Hara Y"/>
            <person name="Yamaguchi K"/>
            <person name="Onimaru K"/>
            <person name="Kadota M"/>
            <person name="Koyanagi M"/>
            <person name="Keeley SD"/>
            <person name="Tatsumi K"/>
            <person name="Tanaka K"/>
            <person name="Motone F"/>
            <person name="Kageyama Y"/>
            <person name="Nozu R"/>
            <person name="Adachi N"/>
            <person name="Nishimura O"/>
            <person name="Nakagawa R"/>
            <person name="Tanegashima C"/>
            <person name="Kiyatake I"/>
            <person name="Matsumoto R"/>
            <person name="Murakumo K"/>
            <person name="Nishida K"/>
            <person name="Terakita A"/>
            <person name="Kuratani S"/>
            <person name="Sato K"/>
            <person name="Hyodo S Kuraku.S."/>
        </authorList>
    </citation>
    <scope>NUCLEOTIDE SEQUENCE [LARGE SCALE GENOMIC DNA]</scope>
</reference>
<gene>
    <name evidence="2" type="ORF">scyTo_0001854</name>
</gene>
<proteinExistence type="predicted"/>
<organism evidence="2 3">
    <name type="scientific">Scyliorhinus torazame</name>
    <name type="common">Cloudy catshark</name>
    <name type="synonym">Catulus torazame</name>
    <dbReference type="NCBI Taxonomy" id="75743"/>
    <lineage>
        <taxon>Eukaryota</taxon>
        <taxon>Metazoa</taxon>
        <taxon>Chordata</taxon>
        <taxon>Craniata</taxon>
        <taxon>Vertebrata</taxon>
        <taxon>Chondrichthyes</taxon>
        <taxon>Elasmobranchii</taxon>
        <taxon>Galeomorphii</taxon>
        <taxon>Galeoidea</taxon>
        <taxon>Carcharhiniformes</taxon>
        <taxon>Scyliorhinidae</taxon>
        <taxon>Scyliorhinus</taxon>
    </lineage>
</organism>
<evidence type="ECO:0000313" key="3">
    <source>
        <dbReference type="Proteomes" id="UP000288216"/>
    </source>
</evidence>
<dbReference type="AlphaFoldDB" id="A0A401PGA5"/>
<dbReference type="Proteomes" id="UP000288216">
    <property type="component" value="Unassembled WGS sequence"/>
</dbReference>
<dbReference type="EMBL" id="BFAA01000431">
    <property type="protein sequence ID" value="GCB72166.1"/>
    <property type="molecule type" value="Genomic_DNA"/>
</dbReference>
<name>A0A401PGA5_SCYTO</name>
<evidence type="ECO:0000313" key="2">
    <source>
        <dbReference type="EMBL" id="GCB72166.1"/>
    </source>
</evidence>
<sequence>MYDVETHTNAGAYLYAVKGTGYRILGTATAPVQADEKVRGVKHVLSSYTMLRHGIRYALENEFQDYLLRQTLVRGYSEKLGRCEAPDNCHVNPTKMDADSEEKRLRTRSKGSRVPVEPVAQELR</sequence>
<feature type="region of interest" description="Disordered" evidence="1">
    <location>
        <begin position="85"/>
        <end position="124"/>
    </location>
</feature>
<accession>A0A401PGA5</accession>
<comment type="caution">
    <text evidence="2">The sequence shown here is derived from an EMBL/GenBank/DDBJ whole genome shotgun (WGS) entry which is preliminary data.</text>
</comment>
<keyword evidence="3" id="KW-1185">Reference proteome</keyword>